<gene>
    <name evidence="6" type="ordered locus">Hqrw_3524</name>
</gene>
<protein>
    <submittedName>
        <fullName evidence="6">Probable beta-carotene 15,15'-monooxygenase</fullName>
        <ecNumber evidence="6">1.14.99.36</ecNumber>
    </submittedName>
</protein>
<evidence type="ECO:0000313" key="7">
    <source>
        <dbReference type="Proteomes" id="UP000007954"/>
    </source>
</evidence>
<comment type="cofactor">
    <cofactor evidence="1">
        <name>Fe(2+)</name>
        <dbReference type="ChEBI" id="CHEBI:29033"/>
    </cofactor>
</comment>
<organism evidence="6 7">
    <name type="scientific">Haloquadratum walsbyi (strain DSM 16854 / JCM 12705 / C23)</name>
    <dbReference type="NCBI Taxonomy" id="768065"/>
    <lineage>
        <taxon>Archaea</taxon>
        <taxon>Methanobacteriati</taxon>
        <taxon>Methanobacteriota</taxon>
        <taxon>Stenosarchaea group</taxon>
        <taxon>Halobacteria</taxon>
        <taxon>Halobacteriales</taxon>
        <taxon>Haloferacaceae</taxon>
        <taxon>Haloquadratum</taxon>
    </lineage>
</organism>
<evidence type="ECO:0000256" key="5">
    <source>
        <dbReference type="ARBA" id="ARBA00023004"/>
    </source>
</evidence>
<dbReference type="Pfam" id="PF03055">
    <property type="entry name" value="RPE65"/>
    <property type="match status" value="1"/>
</dbReference>
<sequence>MENTWQKGIQTQREECRDVDLNVQGEFPTWLDGTFIGNGPGQFEVGETALEHWFDALAMLRQIKITDGTARYSNRFVRSEDFKAAREDDRVRRSLPGTPASGSALRRLYQALAGGLQDNPSIGVTRMNKKLYAVTESPVGLEIDPKTLETTDRRDLTTGLESDITLGHTHFEGNTQWGMGATFGSECAYTLFRRSEGNSPKPISRLQFDEHPPYIHAFALTEQYAVIPESSFGVNFRKLLFDTARGGTFLDAFASRDCQSQFHIIDRTTGERTAAVSADPFLIYHFANAYEESKSEAESESESESESIVVDCVRFDDITAITDLTVENLRSEDPDLPEGDFVRYRLPLEGGTAERERLFRGPVEFPTINYDAYNARSYQYAYLAATDAGGLPTAIAKVDVEQTTAQRWSEDGLHPGEALFVPAPEPTAEDDGVLLSLATDGYDERSVLLCLDAETMTEQARAVLPHRVPYGFHGQFYETSNPTRSMA</sequence>
<comment type="similarity">
    <text evidence="2">Belongs to the carotenoid oxygenase family.</text>
</comment>
<name>G0LMF8_HALWC</name>
<dbReference type="GO" id="GO:0046872">
    <property type="term" value="F:metal ion binding"/>
    <property type="evidence" value="ECO:0007669"/>
    <property type="project" value="UniProtKB-KW"/>
</dbReference>
<evidence type="ECO:0000256" key="4">
    <source>
        <dbReference type="ARBA" id="ARBA00023002"/>
    </source>
</evidence>
<dbReference type="EMBL" id="FR746099">
    <property type="protein sequence ID" value="CCC41278.1"/>
    <property type="molecule type" value="Genomic_DNA"/>
</dbReference>
<dbReference type="OrthoDB" id="199596at2157"/>
<reference evidence="6 7" key="1">
    <citation type="journal article" date="2011" name="PLoS ONE">
        <title>Haloquadratum walsbyi: limited diversity in a global pond.</title>
        <authorList>
            <person name="Dyall-Smith M."/>
            <person name="Pfeiffer F."/>
            <person name="Klee K."/>
            <person name="Palm P."/>
            <person name="Gross K."/>
            <person name="Schuster S.C."/>
            <person name="Rampp M."/>
            <person name="Oesterhelt D."/>
        </authorList>
    </citation>
    <scope>NUCLEOTIDE SEQUENCE [LARGE SCALE GENOMIC DNA]</scope>
    <source>
        <strain evidence="7">DSM 16854 / JCM 12705 / C23</strain>
    </source>
</reference>
<dbReference type="PANTHER" id="PTHR10543:SF24">
    <property type="entry name" value="CAROTENOID ISOMEROOXYGENASE"/>
    <property type="match status" value="1"/>
</dbReference>
<dbReference type="HOGENOM" id="CLU_016472_1_2_2"/>
<dbReference type="GO" id="GO:0016121">
    <property type="term" value="P:carotene catabolic process"/>
    <property type="evidence" value="ECO:0007669"/>
    <property type="project" value="TreeGrafter"/>
</dbReference>
<dbReference type="GeneID" id="12448343"/>
<accession>G0LMF8</accession>
<evidence type="ECO:0000313" key="6">
    <source>
        <dbReference type="EMBL" id="CCC41278.1"/>
    </source>
</evidence>
<dbReference type="EC" id="1.14.99.36" evidence="6"/>
<dbReference type="RefSeq" id="WP_014556687.1">
    <property type="nucleotide sequence ID" value="NC_017459.1"/>
</dbReference>
<evidence type="ECO:0000256" key="3">
    <source>
        <dbReference type="ARBA" id="ARBA00022723"/>
    </source>
</evidence>
<evidence type="ECO:0000256" key="1">
    <source>
        <dbReference type="ARBA" id="ARBA00001954"/>
    </source>
</evidence>
<evidence type="ECO:0000256" key="2">
    <source>
        <dbReference type="ARBA" id="ARBA00006787"/>
    </source>
</evidence>
<dbReference type="InterPro" id="IPR004294">
    <property type="entry name" value="Carotenoid_Oase"/>
</dbReference>
<proteinExistence type="inferred from homology"/>
<dbReference type="AlphaFoldDB" id="G0LMF8"/>
<dbReference type="GO" id="GO:0010436">
    <property type="term" value="F:carotenoid dioxygenase activity"/>
    <property type="evidence" value="ECO:0007669"/>
    <property type="project" value="TreeGrafter"/>
</dbReference>
<dbReference type="PANTHER" id="PTHR10543">
    <property type="entry name" value="BETA-CAROTENE DIOXYGENASE"/>
    <property type="match status" value="1"/>
</dbReference>
<dbReference type="Proteomes" id="UP000007954">
    <property type="component" value="Chromosome"/>
</dbReference>
<keyword evidence="4 6" id="KW-0560">Oxidoreductase</keyword>
<keyword evidence="5" id="KW-0408">Iron</keyword>
<keyword evidence="3" id="KW-0479">Metal-binding</keyword>
<dbReference type="KEGG" id="hwc:Hqrw_3524"/>